<keyword evidence="2" id="KW-0472">Membrane</keyword>
<feature type="region of interest" description="Disordered" evidence="1">
    <location>
        <begin position="321"/>
        <end position="462"/>
    </location>
</feature>
<feature type="compositionally biased region" description="Polar residues" evidence="1">
    <location>
        <begin position="242"/>
        <end position="251"/>
    </location>
</feature>
<feature type="transmembrane region" description="Helical" evidence="2">
    <location>
        <begin position="280"/>
        <end position="302"/>
    </location>
</feature>
<reference evidence="4 5" key="1">
    <citation type="submission" date="2020-07" db="EMBL/GenBank/DDBJ databases">
        <title>Comparative genomics of pyrophilous fungi reveals a link between fire events and developmental genes.</title>
        <authorList>
            <consortium name="DOE Joint Genome Institute"/>
            <person name="Steindorff A.S."/>
            <person name="Carver A."/>
            <person name="Calhoun S."/>
            <person name="Stillman K."/>
            <person name="Liu H."/>
            <person name="Lipzen A."/>
            <person name="Pangilinan J."/>
            <person name="Labutti K."/>
            <person name="Bruns T.D."/>
            <person name="Grigoriev I.V."/>
        </authorList>
    </citation>
    <scope>NUCLEOTIDE SEQUENCE [LARGE SCALE GENOMIC DNA]</scope>
    <source>
        <strain evidence="4 5">CBS 144469</strain>
    </source>
</reference>
<dbReference type="AlphaFoldDB" id="A0A8H6IF47"/>
<feature type="compositionally biased region" description="Polar residues" evidence="1">
    <location>
        <begin position="259"/>
        <end position="272"/>
    </location>
</feature>
<organism evidence="4 5">
    <name type="scientific">Ephemerocybe angulata</name>
    <dbReference type="NCBI Taxonomy" id="980116"/>
    <lineage>
        <taxon>Eukaryota</taxon>
        <taxon>Fungi</taxon>
        <taxon>Dikarya</taxon>
        <taxon>Basidiomycota</taxon>
        <taxon>Agaricomycotina</taxon>
        <taxon>Agaricomycetes</taxon>
        <taxon>Agaricomycetidae</taxon>
        <taxon>Agaricales</taxon>
        <taxon>Agaricineae</taxon>
        <taxon>Psathyrellaceae</taxon>
        <taxon>Ephemerocybe</taxon>
    </lineage>
</organism>
<sequence length="462" mass="48033">MAPPSTSLVRPSLALALTVLLNAASTSAYSWAFDEPPKQCGDLKVTISGDDGKPPYRILIIPSGPTTLPNNIEARTILDVPFDAGAKTLSFKLKYPENTKFVAVVSDASGFGSGGTSVAANVAPSDDATCFDSSKSVQPQWYFSILPANQIVQCFTTRIFWTPSDVQGTPHFVGVIPGGQSFSIPQGTLSTQTGQGTGFDWKANLRTGTELLLIGGDDRGAGSGGSVPNVVSAGINPDSSCINATSPSATPGSPAGGSYPTSSQSTGDAGNTTGKNNTGAIAGGVVGGVVALLAALLFFILYRKRQRERARVREKPLDLLNEEEDGDEDGRGDRRSRNDLPEYYQPQPFTVPDSTVAGSVVDGDTDSIGGRRPLSGGTTATSMYTSARPGTPDGSAVLSGTGASRKGAPQRVMRPVNIIQHDDAGPSYSVPNKGEEGEAETIELPPAYTALKGGDTERREGE</sequence>
<dbReference type="Proteomes" id="UP000521943">
    <property type="component" value="Unassembled WGS sequence"/>
</dbReference>
<evidence type="ECO:0000256" key="2">
    <source>
        <dbReference type="SAM" id="Phobius"/>
    </source>
</evidence>
<keyword evidence="5" id="KW-1185">Reference proteome</keyword>
<keyword evidence="2" id="KW-1133">Transmembrane helix</keyword>
<feature type="compositionally biased region" description="Polar residues" evidence="1">
    <location>
        <begin position="376"/>
        <end position="385"/>
    </location>
</feature>
<name>A0A8H6IF47_9AGAR</name>
<proteinExistence type="predicted"/>
<accession>A0A8H6IF47</accession>
<evidence type="ECO:0000256" key="1">
    <source>
        <dbReference type="SAM" id="MobiDB-lite"/>
    </source>
</evidence>
<evidence type="ECO:0000313" key="4">
    <source>
        <dbReference type="EMBL" id="KAF6764381.1"/>
    </source>
</evidence>
<evidence type="ECO:0000313" key="5">
    <source>
        <dbReference type="Proteomes" id="UP000521943"/>
    </source>
</evidence>
<feature type="signal peptide" evidence="3">
    <location>
        <begin position="1"/>
        <end position="28"/>
    </location>
</feature>
<keyword evidence="3" id="KW-0732">Signal</keyword>
<evidence type="ECO:0000256" key="3">
    <source>
        <dbReference type="SAM" id="SignalP"/>
    </source>
</evidence>
<protein>
    <submittedName>
        <fullName evidence="4">Uncharacterized protein</fullName>
    </submittedName>
</protein>
<dbReference type="OrthoDB" id="3267813at2759"/>
<feature type="region of interest" description="Disordered" evidence="1">
    <location>
        <begin position="242"/>
        <end position="272"/>
    </location>
</feature>
<feature type="chain" id="PRO_5034424728" evidence="3">
    <location>
        <begin position="29"/>
        <end position="462"/>
    </location>
</feature>
<dbReference type="EMBL" id="JACGCI010000004">
    <property type="protein sequence ID" value="KAF6764381.1"/>
    <property type="molecule type" value="Genomic_DNA"/>
</dbReference>
<keyword evidence="2" id="KW-0812">Transmembrane</keyword>
<comment type="caution">
    <text evidence="4">The sequence shown here is derived from an EMBL/GenBank/DDBJ whole genome shotgun (WGS) entry which is preliminary data.</text>
</comment>
<feature type="compositionally biased region" description="Basic and acidic residues" evidence="1">
    <location>
        <begin position="329"/>
        <end position="340"/>
    </location>
</feature>
<gene>
    <name evidence="4" type="ORF">DFP72DRAFT_1163350</name>
</gene>